<reference evidence="3" key="1">
    <citation type="submission" date="2022-10" db="EMBL/GenBank/DDBJ databases">
        <authorList>
            <person name="Chen Y."/>
            <person name="Dougan E. K."/>
            <person name="Chan C."/>
            <person name="Rhodes N."/>
            <person name="Thang M."/>
        </authorList>
    </citation>
    <scope>NUCLEOTIDE SEQUENCE</scope>
</reference>
<evidence type="ECO:0000313" key="4">
    <source>
        <dbReference type="EMBL" id="CAL1137439.1"/>
    </source>
</evidence>
<feature type="compositionally biased region" description="Pro residues" evidence="1">
    <location>
        <begin position="1046"/>
        <end position="1056"/>
    </location>
</feature>
<dbReference type="EMBL" id="CAMXCT020000857">
    <property type="protein sequence ID" value="CAL1137439.1"/>
    <property type="molecule type" value="Genomic_DNA"/>
</dbReference>
<keyword evidence="6" id="KW-1185">Reference proteome</keyword>
<feature type="compositionally biased region" description="Basic residues" evidence="1">
    <location>
        <begin position="1510"/>
        <end position="1522"/>
    </location>
</feature>
<feature type="compositionally biased region" description="Pro residues" evidence="1">
    <location>
        <begin position="1066"/>
        <end position="1075"/>
    </location>
</feature>
<feature type="domain" description="J" evidence="2">
    <location>
        <begin position="901"/>
        <end position="971"/>
    </location>
</feature>
<proteinExistence type="predicted"/>
<feature type="region of interest" description="Disordered" evidence="1">
    <location>
        <begin position="1314"/>
        <end position="1443"/>
    </location>
</feature>
<name>A0A9P1FNR2_9DINO</name>
<protein>
    <submittedName>
        <fullName evidence="5">Chaperone protein DnaJ</fullName>
    </submittedName>
</protein>
<feature type="region of interest" description="Disordered" evidence="1">
    <location>
        <begin position="1507"/>
        <end position="1671"/>
    </location>
</feature>
<dbReference type="Pfam" id="PF00226">
    <property type="entry name" value="DnaJ"/>
    <property type="match status" value="1"/>
</dbReference>
<dbReference type="Gene3D" id="1.10.287.110">
    <property type="entry name" value="DnaJ domain"/>
    <property type="match status" value="1"/>
</dbReference>
<dbReference type="PROSITE" id="PS50076">
    <property type="entry name" value="DNAJ_2"/>
    <property type="match status" value="1"/>
</dbReference>
<dbReference type="CDD" id="cd06257">
    <property type="entry name" value="DnaJ"/>
    <property type="match status" value="1"/>
</dbReference>
<feature type="compositionally biased region" description="Basic and acidic residues" evidence="1">
    <location>
        <begin position="1611"/>
        <end position="1633"/>
    </location>
</feature>
<feature type="compositionally biased region" description="Low complexity" evidence="1">
    <location>
        <begin position="1355"/>
        <end position="1371"/>
    </location>
</feature>
<evidence type="ECO:0000259" key="2">
    <source>
        <dbReference type="PROSITE" id="PS50076"/>
    </source>
</evidence>
<feature type="compositionally biased region" description="Pro residues" evidence="1">
    <location>
        <begin position="1319"/>
        <end position="1341"/>
    </location>
</feature>
<feature type="compositionally biased region" description="Low complexity" evidence="1">
    <location>
        <begin position="1002"/>
        <end position="1018"/>
    </location>
</feature>
<feature type="compositionally biased region" description="Basic and acidic residues" evidence="1">
    <location>
        <begin position="1342"/>
        <end position="1354"/>
    </location>
</feature>
<dbReference type="SUPFAM" id="SSF46565">
    <property type="entry name" value="Chaperone J-domain"/>
    <property type="match status" value="1"/>
</dbReference>
<accession>A0A9P1FNR2</accession>
<evidence type="ECO:0000313" key="3">
    <source>
        <dbReference type="EMBL" id="CAI3984064.1"/>
    </source>
</evidence>
<gene>
    <name evidence="3" type="ORF">C1SCF055_LOCUS11620</name>
</gene>
<feature type="compositionally biased region" description="Acidic residues" evidence="1">
    <location>
        <begin position="1417"/>
        <end position="1440"/>
    </location>
</feature>
<dbReference type="EMBL" id="CAMXCT030000857">
    <property type="protein sequence ID" value="CAL4771376.1"/>
    <property type="molecule type" value="Genomic_DNA"/>
</dbReference>
<feature type="compositionally biased region" description="Low complexity" evidence="1">
    <location>
        <begin position="1583"/>
        <end position="1601"/>
    </location>
</feature>
<comment type="caution">
    <text evidence="3">The sequence shown here is derived from an EMBL/GenBank/DDBJ whole genome shotgun (WGS) entry which is preliminary data.</text>
</comment>
<organism evidence="3">
    <name type="scientific">Cladocopium goreaui</name>
    <dbReference type="NCBI Taxonomy" id="2562237"/>
    <lineage>
        <taxon>Eukaryota</taxon>
        <taxon>Sar</taxon>
        <taxon>Alveolata</taxon>
        <taxon>Dinophyceae</taxon>
        <taxon>Suessiales</taxon>
        <taxon>Symbiodiniaceae</taxon>
        <taxon>Cladocopium</taxon>
    </lineage>
</organism>
<evidence type="ECO:0000256" key="1">
    <source>
        <dbReference type="SAM" id="MobiDB-lite"/>
    </source>
</evidence>
<dbReference type="Proteomes" id="UP001152797">
    <property type="component" value="Unassembled WGS sequence"/>
</dbReference>
<evidence type="ECO:0000313" key="5">
    <source>
        <dbReference type="EMBL" id="CAL4771376.1"/>
    </source>
</evidence>
<dbReference type="SMART" id="SM00271">
    <property type="entry name" value="DnaJ"/>
    <property type="match status" value="1"/>
</dbReference>
<evidence type="ECO:0000313" key="6">
    <source>
        <dbReference type="Proteomes" id="UP001152797"/>
    </source>
</evidence>
<dbReference type="InterPro" id="IPR001623">
    <property type="entry name" value="DnaJ_domain"/>
</dbReference>
<sequence length="1671" mass="185436">MVSVWGPGAINLDKLAEEGTPAKSQLLWGLHLDFEEQVVVLPEPKRIKAKYLLREPQLQRGCQRVRTKLLRELAGTAQYWAVSAPEIAPYLPVFYRLLQQEVGDHEWVKPRGSESELEAAWAEFWDALDWVRLQMEKPWGTSFRAAFGKLLPLRERLALPGMAASARFVGGDATLTRLGSTDWKDRCYHMADSSRYVRAVSEVVGGGDHLEIIGVMELLTFIVLAAARKETWQGQLILYVTDNMNVKAWLRTRRASNRYVRALLLLLQRLEAENSFTVDGAYDEDKVHAEMESSGWTRLELNEDWEGLLREAMRPTLKLPGEKGPSAALAIQLANEQQTVHAFPAKIAQADWIVCVLTQDPKGREADILLKTLARTDWRGRLIVDQPRELSETSRNRLMQLQVQWGQAQVVDYQTSHHGSFFARARRLWLFGGTADEKERVQAWRVAQVNECQMLPLRSAEESGKGLCPPDYLFTREPNLITTGDKWLPKPVGHLVDVRAGSRHLVHSTRGPACGPRLTGERLKIPGGTLLEDGTGLVRPLLPEEVWEMQGGLAEDWRSADSKRKDRMIAAAVREPGWQVAMSLMQALTGTDGKAGVLDPDEIQAHEQLEVWLRAWGRNPKAPSSELFLTSWKEPRVAVAPTHEFVGATTQAKAGGGKRTTVKPALSEVERLVQPASKRGGTTGTPRPRGGSTAELDQVAMEAVLAKLADSTRRVYASGWKQWALYNASSGTHPFLDGEERSARTEDEQRLIRFVVFLHQVMGRSIGYPDPLVGRPRLWAAVAGLQRWEGWFFMMRASELLPSINGEDPMNRALRPADVLQPHRWRSPEDEAPLFRYEDGTGLDREGITHFIKIAALAVSFAVKAGAMDATDESADGGRKPAAPDRANAANLFVAAHPGLDLYQFLGVPPGATPAQVLTAYRRRSRETHPDRFATAGEDVQKAKGEEFKMLGMVREILLDPLMATQYMRWRQEQIAAKHGRGRSPVVPAGVYAKQASSFQQARSSFDRSSTPAGAGASSSGGAGREVPRKPPPPSQGYPGGGAQGGPPPAKAPPAPAGTAQKPRKPPPPANPPTPSSSAKPRKAPPPRNDDGRPRGPTTPPMQKMAPTQAIPKGAPPTPAKHFPRATQPYTGGGMVDDLRVPRIALADAGVKRSDAPSESWWSETSSRYRAPSSWLEPGSEPWVEDDLPPESTVPDNEDDYVYVEVEAEDDDMDILQDHQFDEEDWDEPAWEELPEEGTGSEQVFQTFDQAVMQGLLQFMDFVNRGRAKMLIEGAPPMTSVPKEVREACLGDHPGLLKMHPSAKAWLMAGTKGVEFKKPPPPKPPMLSAPPKVAPPPLPKPAHPEQVPEPKEPPKALAPKPVPPVLMQKTPAPKKPPPPLPAANYAMPARAMGLGSGATASSSEGAPPTEVNHFGFDESEVDYGDDDDRTPEEKAEDEELLEKTKTKVEAFLRAPPEMRKTLRSQAWKRCKSKLEELNFEFSTRPLPEMHPGKFEKDLKDGFTYAEAKQRQKGRQRAARHQRALAEMEGASFEDFPKSWSHGYSKQVLKPGFLEEKNKERARRKATKANYRSDRSRSTPPPRQSAAPAAASNQAEAESTANWEAGSQWHDWQARRSSEWQRHQPDVTQRRDANAADDDDWGNWTRDGQRGSNQDGWSSYDYGNHQDRQWNQ</sequence>
<feature type="region of interest" description="Disordered" evidence="1">
    <location>
        <begin position="1002"/>
        <end position="1198"/>
    </location>
</feature>
<dbReference type="EMBL" id="CAMXCT010000857">
    <property type="protein sequence ID" value="CAI3984064.1"/>
    <property type="molecule type" value="Genomic_DNA"/>
</dbReference>
<reference evidence="4" key="2">
    <citation type="submission" date="2024-04" db="EMBL/GenBank/DDBJ databases">
        <authorList>
            <person name="Chen Y."/>
            <person name="Shah S."/>
            <person name="Dougan E. K."/>
            <person name="Thang M."/>
            <person name="Chan C."/>
        </authorList>
    </citation>
    <scope>NUCLEOTIDE SEQUENCE [LARGE SCALE GENOMIC DNA]</scope>
</reference>
<dbReference type="InterPro" id="IPR036869">
    <property type="entry name" value="J_dom_sf"/>
</dbReference>
<feature type="compositionally biased region" description="Low complexity" evidence="1">
    <location>
        <begin position="1382"/>
        <end position="1406"/>
    </location>
</feature>